<accession>A0A1T4Q4S6</accession>
<sequence length="46" mass="5213">MSFNNNLTVAGLSFGERRDIFSWLVPQPDTASAGLLLLRQYLDKRT</sequence>
<organism evidence="1 2">
    <name type="scientific">Chitinophaga eiseniae</name>
    <dbReference type="NCBI Taxonomy" id="634771"/>
    <lineage>
        <taxon>Bacteria</taxon>
        <taxon>Pseudomonadati</taxon>
        <taxon>Bacteroidota</taxon>
        <taxon>Chitinophagia</taxon>
        <taxon>Chitinophagales</taxon>
        <taxon>Chitinophagaceae</taxon>
        <taxon>Chitinophaga</taxon>
    </lineage>
</organism>
<reference evidence="2" key="1">
    <citation type="submission" date="2017-02" db="EMBL/GenBank/DDBJ databases">
        <authorList>
            <person name="Varghese N."/>
            <person name="Submissions S."/>
        </authorList>
    </citation>
    <scope>NUCLEOTIDE SEQUENCE [LARGE SCALE GENOMIC DNA]</scope>
    <source>
        <strain evidence="2">DSM 22224</strain>
    </source>
</reference>
<name>A0A1T4Q4S6_9BACT</name>
<protein>
    <submittedName>
        <fullName evidence="1">Uncharacterized protein</fullName>
    </submittedName>
</protein>
<evidence type="ECO:0000313" key="2">
    <source>
        <dbReference type="Proteomes" id="UP000190367"/>
    </source>
</evidence>
<dbReference type="Proteomes" id="UP000190367">
    <property type="component" value="Unassembled WGS sequence"/>
</dbReference>
<dbReference type="EMBL" id="FUWZ01000002">
    <property type="protein sequence ID" value="SJZ98674.1"/>
    <property type="molecule type" value="Genomic_DNA"/>
</dbReference>
<gene>
    <name evidence="1" type="ORF">SAMN04488128_102166</name>
</gene>
<evidence type="ECO:0000313" key="1">
    <source>
        <dbReference type="EMBL" id="SJZ98674.1"/>
    </source>
</evidence>
<dbReference type="AlphaFoldDB" id="A0A1T4Q4S6"/>
<keyword evidence="2" id="KW-1185">Reference proteome</keyword>
<proteinExistence type="predicted"/>